<name>A0A7M1B272_9BACT</name>
<dbReference type="KEGG" id="ssei:FJR45_07155"/>
<feature type="transmembrane region" description="Helical" evidence="1">
    <location>
        <begin position="61"/>
        <end position="81"/>
    </location>
</feature>
<protein>
    <submittedName>
        <fullName evidence="2">Uncharacterized protein</fullName>
    </submittedName>
</protein>
<proteinExistence type="predicted"/>
<keyword evidence="1" id="KW-1133">Transmembrane helix</keyword>
<keyword evidence="1" id="KW-0472">Membrane</keyword>
<dbReference type="AlphaFoldDB" id="A0A7M1B272"/>
<keyword evidence="3" id="KW-1185">Reference proteome</keyword>
<dbReference type="EMBL" id="CP041235">
    <property type="protein sequence ID" value="QOP43740.1"/>
    <property type="molecule type" value="Genomic_DNA"/>
</dbReference>
<organism evidence="2 3">
    <name type="scientific">Sulfurimonas sediminis</name>
    <dbReference type="NCBI Taxonomy" id="2590020"/>
    <lineage>
        <taxon>Bacteria</taxon>
        <taxon>Pseudomonadati</taxon>
        <taxon>Campylobacterota</taxon>
        <taxon>Epsilonproteobacteria</taxon>
        <taxon>Campylobacterales</taxon>
        <taxon>Sulfurimonadaceae</taxon>
        <taxon>Sulfurimonas</taxon>
    </lineage>
</organism>
<evidence type="ECO:0000313" key="3">
    <source>
        <dbReference type="Proteomes" id="UP000593719"/>
    </source>
</evidence>
<reference evidence="2 3" key="1">
    <citation type="submission" date="2019-06" db="EMBL/GenBank/DDBJ databases">
        <title>Sulfurimonas gotlandica sp. nov., a chemoautotrophic and psychrotolerant epsilonproteobacterium isolated from a pelagic redoxcline, and an emended description of the genus Sulfurimonas.</title>
        <authorList>
            <person name="Wang S."/>
            <person name="Jiang L."/>
            <person name="Shao Z."/>
        </authorList>
    </citation>
    <scope>NUCLEOTIDE SEQUENCE [LARGE SCALE GENOMIC DNA]</scope>
    <source>
        <strain evidence="2 3">S2-6</strain>
    </source>
</reference>
<dbReference type="Proteomes" id="UP000593719">
    <property type="component" value="Chromosome"/>
</dbReference>
<accession>A0A7M1B272</accession>
<feature type="transmembrane region" description="Helical" evidence="1">
    <location>
        <begin position="119"/>
        <end position="142"/>
    </location>
</feature>
<evidence type="ECO:0000313" key="2">
    <source>
        <dbReference type="EMBL" id="QOP43740.1"/>
    </source>
</evidence>
<sequence length="148" mass="17034">MQKAYNFAIFYFILFSLLLLLSSSVLFASKIGFTTEGVLTYYLGNETLFIAPKTPGGILKIVLPHIFAFGLFVMVTVHFLLFTHKKRTKELQLLTSALFILSFLEIFTPFAIINGFESLAFLKIFSFFFFEVVILYTLFILFKSILYD</sequence>
<dbReference type="RefSeq" id="WP_193149927.1">
    <property type="nucleotide sequence ID" value="NZ_CP041235.1"/>
</dbReference>
<keyword evidence="1" id="KW-0812">Transmembrane</keyword>
<gene>
    <name evidence="2" type="ORF">FJR45_07155</name>
</gene>
<feature type="transmembrane region" description="Helical" evidence="1">
    <location>
        <begin position="93"/>
        <end position="113"/>
    </location>
</feature>
<evidence type="ECO:0000256" key="1">
    <source>
        <dbReference type="SAM" id="Phobius"/>
    </source>
</evidence>